<dbReference type="EMBL" id="CAJGYO010000001">
    <property type="protein sequence ID" value="CAD6201860.1"/>
    <property type="molecule type" value="Genomic_DNA"/>
</dbReference>
<sequence>MAGVSSFWGLGSGSSPPFFLFFTGVAGSPAPAPAPAPAPRVVRAAADCHRPPLAAPPLFPAPSPDLRGRHGLTGPGPGLGPDLAVRESDAATLWRRVCEETTAELQLLFEKWQLLLAGLVFQMAQTLILFKIFSWLC</sequence>
<comment type="caution">
    <text evidence="2">The sequence shown here is derived from an EMBL/GenBank/DDBJ whole genome shotgun (WGS) entry which is preliminary data.</text>
</comment>
<gene>
    <name evidence="2" type="ORF">NCGR_LOCUS292</name>
</gene>
<keyword evidence="3" id="KW-1185">Reference proteome</keyword>
<accession>A0A811M648</accession>
<reference evidence="2" key="1">
    <citation type="submission" date="2020-10" db="EMBL/GenBank/DDBJ databases">
        <authorList>
            <person name="Han B."/>
            <person name="Lu T."/>
            <person name="Zhao Q."/>
            <person name="Huang X."/>
            <person name="Zhao Y."/>
        </authorList>
    </citation>
    <scope>NUCLEOTIDE SEQUENCE</scope>
</reference>
<protein>
    <submittedName>
        <fullName evidence="2">Uncharacterized protein</fullName>
    </submittedName>
</protein>
<feature type="region of interest" description="Disordered" evidence="1">
    <location>
        <begin position="58"/>
        <end position="81"/>
    </location>
</feature>
<name>A0A811M648_9POAL</name>
<evidence type="ECO:0000313" key="2">
    <source>
        <dbReference type="EMBL" id="CAD6201860.1"/>
    </source>
</evidence>
<dbReference type="AlphaFoldDB" id="A0A811M648"/>
<evidence type="ECO:0000256" key="1">
    <source>
        <dbReference type="SAM" id="MobiDB-lite"/>
    </source>
</evidence>
<organism evidence="2 3">
    <name type="scientific">Miscanthus lutarioriparius</name>
    <dbReference type="NCBI Taxonomy" id="422564"/>
    <lineage>
        <taxon>Eukaryota</taxon>
        <taxon>Viridiplantae</taxon>
        <taxon>Streptophyta</taxon>
        <taxon>Embryophyta</taxon>
        <taxon>Tracheophyta</taxon>
        <taxon>Spermatophyta</taxon>
        <taxon>Magnoliopsida</taxon>
        <taxon>Liliopsida</taxon>
        <taxon>Poales</taxon>
        <taxon>Poaceae</taxon>
        <taxon>PACMAD clade</taxon>
        <taxon>Panicoideae</taxon>
        <taxon>Andropogonodae</taxon>
        <taxon>Andropogoneae</taxon>
        <taxon>Saccharinae</taxon>
        <taxon>Miscanthus</taxon>
    </lineage>
</organism>
<dbReference type="Proteomes" id="UP000604825">
    <property type="component" value="Unassembled WGS sequence"/>
</dbReference>
<evidence type="ECO:0000313" key="3">
    <source>
        <dbReference type="Proteomes" id="UP000604825"/>
    </source>
</evidence>
<proteinExistence type="predicted"/>